<keyword evidence="4" id="KW-1185">Reference proteome</keyword>
<feature type="domain" description="DNA circulation N-terminal" evidence="2">
    <location>
        <begin position="42"/>
        <end position="134"/>
    </location>
</feature>
<name>A0A418W0B5_9PROT</name>
<organism evidence="3 4">
    <name type="scientific">Azospirillum cavernae</name>
    <dbReference type="NCBI Taxonomy" id="2320860"/>
    <lineage>
        <taxon>Bacteria</taxon>
        <taxon>Pseudomonadati</taxon>
        <taxon>Pseudomonadota</taxon>
        <taxon>Alphaproteobacteria</taxon>
        <taxon>Rhodospirillales</taxon>
        <taxon>Azospirillaceae</taxon>
        <taxon>Azospirillum</taxon>
    </lineage>
</organism>
<dbReference type="InterPro" id="IPR009826">
    <property type="entry name" value="DNA_circ_N"/>
</dbReference>
<protein>
    <submittedName>
        <fullName evidence="3">Multidrug DMT transporter</fullName>
    </submittedName>
</protein>
<dbReference type="AlphaFoldDB" id="A0A418W0B5"/>
<sequence>MPNRNAYQALGGALDRVTNAAGRLGVDLAGFDGGAGPWHTRLQTASFRGVPFGVIGSASEFGRRVAVHEYPYRDSVWVEDLGRGPRRISLIGFLVEGSVQYGGGDVLAQRDRLVRACETAGEAELVHPTLGRKSVALLRFHVVERRREGRVFEITLDCVEAGKLQFPEGGATSVGQIEAAADAVGAAAVLDFVQTVGGLLKQGSAILRQIVSAVGVSVRAVFRLIDDATNLYNAVRDLPGAFGRFIGGTKVQGRRRGATTASPATLPALKAATAARRATVAQAGADAMAQAKALTAASLPTAAASVAALVSAAARATPNATDALRLLTPLASFSPVSPVSSGTVGSGAAPSGPSPTPAATATATLVRRAALAEVARAAARYEPPSHDQAVETRSRVVELIDAEMTRAGDAGQDQTYQALRALRTAVSVDLTERGASLTRRVVVSTARPQPALVLALRLYQDPARSDELVEQSGAIHPAFLPVSFNALAE</sequence>
<dbReference type="OrthoDB" id="378644at2"/>
<dbReference type="Pfam" id="PF07157">
    <property type="entry name" value="DNA_circ_N"/>
    <property type="match status" value="1"/>
</dbReference>
<dbReference type="EMBL" id="QYUL01000001">
    <property type="protein sequence ID" value="RJF83460.1"/>
    <property type="molecule type" value="Genomic_DNA"/>
</dbReference>
<accession>A0A418W0B5</accession>
<comment type="caution">
    <text evidence="3">The sequence shown here is derived from an EMBL/GenBank/DDBJ whole genome shotgun (WGS) entry which is preliminary data.</text>
</comment>
<dbReference type="Proteomes" id="UP000283458">
    <property type="component" value="Unassembled WGS sequence"/>
</dbReference>
<evidence type="ECO:0000256" key="1">
    <source>
        <dbReference type="SAM" id="MobiDB-lite"/>
    </source>
</evidence>
<gene>
    <name evidence="3" type="ORF">D3877_01965</name>
</gene>
<proteinExistence type="predicted"/>
<dbReference type="RefSeq" id="WP_119829102.1">
    <property type="nucleotide sequence ID" value="NZ_QYUL01000001.1"/>
</dbReference>
<evidence type="ECO:0000313" key="4">
    <source>
        <dbReference type="Proteomes" id="UP000283458"/>
    </source>
</evidence>
<evidence type="ECO:0000313" key="3">
    <source>
        <dbReference type="EMBL" id="RJF83460.1"/>
    </source>
</evidence>
<reference evidence="3 4" key="1">
    <citation type="submission" date="2018-09" db="EMBL/GenBank/DDBJ databases">
        <authorList>
            <person name="Zhu H."/>
        </authorList>
    </citation>
    <scope>NUCLEOTIDE SEQUENCE [LARGE SCALE GENOMIC DNA]</scope>
    <source>
        <strain evidence="3 4">K2W22B-5</strain>
    </source>
</reference>
<evidence type="ECO:0000259" key="2">
    <source>
        <dbReference type="Pfam" id="PF07157"/>
    </source>
</evidence>
<feature type="region of interest" description="Disordered" evidence="1">
    <location>
        <begin position="338"/>
        <end position="359"/>
    </location>
</feature>